<dbReference type="AlphaFoldDB" id="X6M658"/>
<gene>
    <name evidence="2" type="ORF">RFI_28448</name>
</gene>
<evidence type="ECO:0000313" key="2">
    <source>
        <dbReference type="EMBL" id="ETO08942.1"/>
    </source>
</evidence>
<dbReference type="PANTHER" id="PTHR30096:SF0">
    <property type="entry name" value="4,5-DOPA DIOXYGENASE EXTRADIOL-LIKE PROTEIN"/>
    <property type="match status" value="1"/>
</dbReference>
<organism evidence="2 3">
    <name type="scientific">Reticulomyxa filosa</name>
    <dbReference type="NCBI Taxonomy" id="46433"/>
    <lineage>
        <taxon>Eukaryota</taxon>
        <taxon>Sar</taxon>
        <taxon>Rhizaria</taxon>
        <taxon>Retaria</taxon>
        <taxon>Foraminifera</taxon>
        <taxon>Monothalamids</taxon>
        <taxon>Reticulomyxidae</taxon>
        <taxon>Reticulomyxa</taxon>
    </lineage>
</organism>
<protein>
    <submittedName>
        <fullName evidence="2">Extradiol ring-cleavage dioxygenase III subunit B</fullName>
    </submittedName>
</protein>
<dbReference type="PANTHER" id="PTHR30096">
    <property type="entry name" value="4,5-DOPA DIOXYGENASE EXTRADIOL-LIKE PROTEIN"/>
    <property type="match status" value="1"/>
</dbReference>
<name>X6M658_RETFI</name>
<comment type="caution">
    <text evidence="2">The sequence shown here is derived from an EMBL/GenBank/DDBJ whole genome shotgun (WGS) entry which is preliminary data.</text>
</comment>
<proteinExistence type="predicted"/>
<sequence length="153" mass="17612">MIIGSGMTFHNLRGFGTNENRAKLFDDWLYSTLTSEKLSPKEKWKLLADWEKQSPQNSGRFARPREEHLLPIHVCFGSSFPKEKFEDNSQIQVEYCRGFGMGSPLSCYILTKALITAVKLNNTSHNRQLVATQLNPIKITLLFCYSKNKQHMQ</sequence>
<reference evidence="2 3" key="1">
    <citation type="journal article" date="2013" name="Curr. Biol.">
        <title>The Genome of the Foraminiferan Reticulomyxa filosa.</title>
        <authorList>
            <person name="Glockner G."/>
            <person name="Hulsmann N."/>
            <person name="Schleicher M."/>
            <person name="Noegel A.A."/>
            <person name="Eichinger L."/>
            <person name="Gallinger C."/>
            <person name="Pawlowski J."/>
            <person name="Sierra R."/>
            <person name="Euteneuer U."/>
            <person name="Pillet L."/>
            <person name="Moustafa A."/>
            <person name="Platzer M."/>
            <person name="Groth M."/>
            <person name="Szafranski K."/>
            <person name="Schliwa M."/>
        </authorList>
    </citation>
    <scope>NUCLEOTIDE SEQUENCE [LARGE SCALE GENOMIC DNA]</scope>
</reference>
<dbReference type="OrthoDB" id="7396853at2759"/>
<keyword evidence="3" id="KW-1185">Reference proteome</keyword>
<dbReference type="Gene3D" id="3.40.830.10">
    <property type="entry name" value="LigB-like"/>
    <property type="match status" value="1"/>
</dbReference>
<dbReference type="Proteomes" id="UP000023152">
    <property type="component" value="Unassembled WGS sequence"/>
</dbReference>
<evidence type="ECO:0000256" key="1">
    <source>
        <dbReference type="ARBA" id="ARBA00023002"/>
    </source>
</evidence>
<accession>X6M658</accession>
<dbReference type="GO" id="GO:0051213">
    <property type="term" value="F:dioxygenase activity"/>
    <property type="evidence" value="ECO:0007669"/>
    <property type="project" value="UniProtKB-KW"/>
</dbReference>
<evidence type="ECO:0000313" key="3">
    <source>
        <dbReference type="Proteomes" id="UP000023152"/>
    </source>
</evidence>
<keyword evidence="2" id="KW-0223">Dioxygenase</keyword>
<dbReference type="SUPFAM" id="SSF53213">
    <property type="entry name" value="LigB-like"/>
    <property type="match status" value="1"/>
</dbReference>
<keyword evidence="1" id="KW-0560">Oxidoreductase</keyword>
<dbReference type="EMBL" id="ASPP01024528">
    <property type="protein sequence ID" value="ETO08942.1"/>
    <property type="molecule type" value="Genomic_DNA"/>
</dbReference>